<protein>
    <submittedName>
        <fullName evidence="2">Uncharacterized protein</fullName>
    </submittedName>
</protein>
<evidence type="ECO:0000313" key="3">
    <source>
        <dbReference type="Proteomes" id="UP000187203"/>
    </source>
</evidence>
<evidence type="ECO:0000313" key="2">
    <source>
        <dbReference type="EMBL" id="OMO82058.1"/>
    </source>
</evidence>
<gene>
    <name evidence="2" type="ORF">COLO4_23257</name>
</gene>
<reference evidence="3" key="1">
    <citation type="submission" date="2013-09" db="EMBL/GenBank/DDBJ databases">
        <title>Corchorus olitorius genome sequencing.</title>
        <authorList>
            <person name="Alam M."/>
            <person name="Haque M.S."/>
            <person name="Islam M.S."/>
            <person name="Emdad E.M."/>
            <person name="Islam M.M."/>
            <person name="Ahmed B."/>
            <person name="Halim A."/>
            <person name="Hossen Q.M.M."/>
            <person name="Hossain M.Z."/>
            <person name="Ahmed R."/>
            <person name="Khan M.M."/>
            <person name="Islam R."/>
            <person name="Rashid M.M."/>
            <person name="Khan S.A."/>
            <person name="Rahman M.S."/>
            <person name="Alam M."/>
            <person name="Yahiya A.S."/>
            <person name="Khan M.S."/>
            <person name="Azam M.S."/>
            <person name="Haque T."/>
            <person name="Lashkar M.Z.H."/>
            <person name="Akhand A.I."/>
            <person name="Morshed G."/>
            <person name="Roy S."/>
            <person name="Uddin K.S."/>
            <person name="Rabeya T."/>
            <person name="Hossain A.S."/>
            <person name="Chowdhury A."/>
            <person name="Snigdha A.R."/>
            <person name="Mortoza M.S."/>
            <person name="Matin S.A."/>
            <person name="Hoque S.M.E."/>
            <person name="Islam M.K."/>
            <person name="Roy D.K."/>
            <person name="Haider R."/>
            <person name="Moosa M.M."/>
            <person name="Elias S.M."/>
            <person name="Hasan A.M."/>
            <person name="Jahan S."/>
            <person name="Shafiuddin M."/>
            <person name="Mahmood N."/>
            <person name="Shommy N.S."/>
        </authorList>
    </citation>
    <scope>NUCLEOTIDE SEQUENCE [LARGE SCALE GENOMIC DNA]</scope>
    <source>
        <strain evidence="3">cv. O-4</strain>
    </source>
</reference>
<feature type="region of interest" description="Disordered" evidence="1">
    <location>
        <begin position="1"/>
        <end position="53"/>
    </location>
</feature>
<dbReference type="AlphaFoldDB" id="A0A1R3IHJ0"/>
<feature type="compositionally biased region" description="Basic residues" evidence="1">
    <location>
        <begin position="8"/>
        <end position="25"/>
    </location>
</feature>
<organism evidence="2 3">
    <name type="scientific">Corchorus olitorius</name>
    <dbReference type="NCBI Taxonomy" id="93759"/>
    <lineage>
        <taxon>Eukaryota</taxon>
        <taxon>Viridiplantae</taxon>
        <taxon>Streptophyta</taxon>
        <taxon>Embryophyta</taxon>
        <taxon>Tracheophyta</taxon>
        <taxon>Spermatophyta</taxon>
        <taxon>Magnoliopsida</taxon>
        <taxon>eudicotyledons</taxon>
        <taxon>Gunneridae</taxon>
        <taxon>Pentapetalae</taxon>
        <taxon>rosids</taxon>
        <taxon>malvids</taxon>
        <taxon>Malvales</taxon>
        <taxon>Malvaceae</taxon>
        <taxon>Grewioideae</taxon>
        <taxon>Apeibeae</taxon>
        <taxon>Corchorus</taxon>
    </lineage>
</organism>
<proteinExistence type="predicted"/>
<keyword evidence="3" id="KW-1185">Reference proteome</keyword>
<evidence type="ECO:0000256" key="1">
    <source>
        <dbReference type="SAM" id="MobiDB-lite"/>
    </source>
</evidence>
<dbReference type="Proteomes" id="UP000187203">
    <property type="component" value="Unassembled WGS sequence"/>
</dbReference>
<dbReference type="OrthoDB" id="2143914at2759"/>
<accession>A0A1R3IHJ0</accession>
<comment type="caution">
    <text evidence="2">The sequence shown here is derived from an EMBL/GenBank/DDBJ whole genome shotgun (WGS) entry which is preliminary data.</text>
</comment>
<feature type="compositionally biased region" description="Polar residues" evidence="1">
    <location>
        <begin position="162"/>
        <end position="187"/>
    </location>
</feature>
<name>A0A1R3IHJ0_9ROSI</name>
<dbReference type="STRING" id="93759.A0A1R3IHJ0"/>
<feature type="compositionally biased region" description="Basic and acidic residues" evidence="1">
    <location>
        <begin position="26"/>
        <end position="35"/>
    </location>
</feature>
<feature type="region of interest" description="Disordered" evidence="1">
    <location>
        <begin position="157"/>
        <end position="187"/>
    </location>
</feature>
<sequence length="278" mass="30850">MDVTKASIAKRKGGRTSRSSATKKTKTSETQKDETTENVTVNEVVPLPSTPNLEKEALSTTAIEDRMEVEVEVEVEDKEITVPVEPSPGEEGTVENSMLGASGEAETETDILAPLESIESGGMLCFNDIMDNELLETNGDLTLLSEWGEDRVAVNVEERDNSSSGNLTSSPNQKVTNPNNEELDHSSGNVSSNIGDCGDRNSCCSITSCLVDDCNLVDNFDWDWESVVQRNEIWDDKEENMPTWPWEIDSNDKEEERHKIDDSSDFERQNSMVAWLFS</sequence>
<feature type="region of interest" description="Disordered" evidence="1">
    <location>
        <begin position="84"/>
        <end position="106"/>
    </location>
</feature>
<dbReference type="EMBL" id="AWUE01018177">
    <property type="protein sequence ID" value="OMO82058.1"/>
    <property type="molecule type" value="Genomic_DNA"/>
</dbReference>